<feature type="region of interest" description="Disordered" evidence="1">
    <location>
        <begin position="119"/>
        <end position="184"/>
    </location>
</feature>
<proteinExistence type="predicted"/>
<gene>
    <name evidence="2" type="ORF">TD95_002791</name>
</gene>
<organism evidence="2 3">
    <name type="scientific">Thielaviopsis punctulata</name>
    <dbReference type="NCBI Taxonomy" id="72032"/>
    <lineage>
        <taxon>Eukaryota</taxon>
        <taxon>Fungi</taxon>
        <taxon>Dikarya</taxon>
        <taxon>Ascomycota</taxon>
        <taxon>Pezizomycotina</taxon>
        <taxon>Sordariomycetes</taxon>
        <taxon>Hypocreomycetidae</taxon>
        <taxon>Microascales</taxon>
        <taxon>Ceratocystidaceae</taxon>
        <taxon>Thielaviopsis</taxon>
    </lineage>
</organism>
<comment type="caution">
    <text evidence="2">The sequence shown here is derived from an EMBL/GenBank/DDBJ whole genome shotgun (WGS) entry which is preliminary data.</text>
</comment>
<dbReference type="EMBL" id="LAEV01000488">
    <property type="protein sequence ID" value="KKA30146.1"/>
    <property type="molecule type" value="Genomic_DNA"/>
</dbReference>
<evidence type="ECO:0000313" key="2">
    <source>
        <dbReference type="EMBL" id="KKA30146.1"/>
    </source>
</evidence>
<reference evidence="2 3" key="1">
    <citation type="submission" date="2015-03" db="EMBL/GenBank/DDBJ databases">
        <authorList>
            <person name="Radwan O."/>
            <person name="Al-Naeli F.A."/>
            <person name="Rendon G.A."/>
            <person name="Fields C."/>
        </authorList>
    </citation>
    <scope>NUCLEOTIDE SEQUENCE [LARGE SCALE GENOMIC DNA]</scope>
    <source>
        <strain evidence="2">CR-DP1</strain>
    </source>
</reference>
<feature type="compositionally biased region" description="Low complexity" evidence="1">
    <location>
        <begin position="158"/>
        <end position="170"/>
    </location>
</feature>
<feature type="region of interest" description="Disordered" evidence="1">
    <location>
        <begin position="213"/>
        <end position="250"/>
    </location>
</feature>
<name>A0A0F4ZJ80_9PEZI</name>
<sequence length="250" mass="27036">MCHGIPRSHPCSHSSVSWSYCPASAIDLKTGYETPCSKTSFARLQATATDCPLRNCAFSELGGSWTCCMCRNGPNQQGWCNFAVCKYVQNQELQCAEMVETTCGHGCCENCNPSQSRANITKSAEGQSKSKSKSKSSSSSSSHKSGTRSRDTKVDAYPSPSSSSASSASSSHRRRGSHVRELTPESPLALEAHLYSFREGYGYCGPLDEEQVWSENSPCSSHSSVSPSPGKNIGVVLDYSKASSKKRDRR</sequence>
<keyword evidence="3" id="KW-1185">Reference proteome</keyword>
<dbReference type="OrthoDB" id="4629699at2759"/>
<feature type="compositionally biased region" description="Low complexity" evidence="1">
    <location>
        <begin position="214"/>
        <end position="229"/>
    </location>
</feature>
<protein>
    <submittedName>
        <fullName evidence="2">Uncharacterized protein</fullName>
    </submittedName>
</protein>
<accession>A0A0F4ZJ80</accession>
<dbReference type="AlphaFoldDB" id="A0A0F4ZJ80"/>
<dbReference type="Proteomes" id="UP000033483">
    <property type="component" value="Unassembled WGS sequence"/>
</dbReference>
<evidence type="ECO:0000313" key="3">
    <source>
        <dbReference type="Proteomes" id="UP000033483"/>
    </source>
</evidence>
<feature type="compositionally biased region" description="Low complexity" evidence="1">
    <location>
        <begin position="135"/>
        <end position="144"/>
    </location>
</feature>
<evidence type="ECO:0000256" key="1">
    <source>
        <dbReference type="SAM" id="MobiDB-lite"/>
    </source>
</evidence>